<keyword evidence="1" id="KW-0805">Transcription regulation</keyword>
<name>A0A934W750_9BURK</name>
<evidence type="ECO:0000256" key="1">
    <source>
        <dbReference type="ARBA" id="ARBA00023015"/>
    </source>
</evidence>
<dbReference type="GO" id="GO:0005829">
    <property type="term" value="C:cytosol"/>
    <property type="evidence" value="ECO:0007669"/>
    <property type="project" value="TreeGrafter"/>
</dbReference>
<dbReference type="Proteomes" id="UP000622890">
    <property type="component" value="Unassembled WGS sequence"/>
</dbReference>
<gene>
    <name evidence="5" type="ORF">JJB74_10975</name>
</gene>
<dbReference type="InterPro" id="IPR036388">
    <property type="entry name" value="WH-like_DNA-bd_sf"/>
</dbReference>
<sequence length="240" mass="27085">MQIPASPVDCTNFLLAHLPENEYRALKPHLEFIPTPIHFNFYRRDERIDYVYFPLSGEHSVLAVMEDGSSVEVGTIGSEGFSTIDVLTGSNRSLETVVCQIAGASLRLPLSVFREAMQTETVLGRLAYCYLRAYLAQVSQSVACNRLHTTEERFAKWMLMSHDRVPGDEIRITQEYLATMLGVHRPTVSLIARDFQRLGLIKYTRGVITIADREGMEEASCECYSAVRKQFERALGIPMA</sequence>
<keyword evidence="3" id="KW-0804">Transcription</keyword>
<dbReference type="Gene3D" id="2.60.120.10">
    <property type="entry name" value="Jelly Rolls"/>
    <property type="match status" value="1"/>
</dbReference>
<evidence type="ECO:0000256" key="2">
    <source>
        <dbReference type="ARBA" id="ARBA00023125"/>
    </source>
</evidence>
<dbReference type="InterPro" id="IPR012318">
    <property type="entry name" value="HTH_CRP"/>
</dbReference>
<dbReference type="PANTHER" id="PTHR24567">
    <property type="entry name" value="CRP FAMILY TRANSCRIPTIONAL REGULATORY PROTEIN"/>
    <property type="match status" value="1"/>
</dbReference>
<keyword evidence="6" id="KW-1185">Reference proteome</keyword>
<comment type="caution">
    <text evidence="5">The sequence shown here is derived from an EMBL/GenBank/DDBJ whole genome shotgun (WGS) entry which is preliminary data.</text>
</comment>
<dbReference type="InterPro" id="IPR036390">
    <property type="entry name" value="WH_DNA-bd_sf"/>
</dbReference>
<dbReference type="CDD" id="cd00038">
    <property type="entry name" value="CAP_ED"/>
    <property type="match status" value="1"/>
</dbReference>
<reference evidence="5" key="1">
    <citation type="submission" date="2021-01" db="EMBL/GenBank/DDBJ databases">
        <title>Genome sequence of strain Noviherbaspirillum sp. DKR-6.</title>
        <authorList>
            <person name="Chaudhary D.K."/>
        </authorList>
    </citation>
    <scope>NUCLEOTIDE SEQUENCE</scope>
    <source>
        <strain evidence="5">DKR-6</strain>
    </source>
</reference>
<dbReference type="SUPFAM" id="SSF46785">
    <property type="entry name" value="Winged helix' DNA-binding domain"/>
    <property type="match status" value="1"/>
</dbReference>
<dbReference type="InterPro" id="IPR014710">
    <property type="entry name" value="RmlC-like_jellyroll"/>
</dbReference>
<keyword evidence="2" id="KW-0238">DNA-binding</keyword>
<organism evidence="5 6">
    <name type="scientific">Noviherbaspirillum pedocola</name>
    <dbReference type="NCBI Taxonomy" id="2801341"/>
    <lineage>
        <taxon>Bacteria</taxon>
        <taxon>Pseudomonadati</taxon>
        <taxon>Pseudomonadota</taxon>
        <taxon>Betaproteobacteria</taxon>
        <taxon>Burkholderiales</taxon>
        <taxon>Oxalobacteraceae</taxon>
        <taxon>Noviherbaspirillum</taxon>
    </lineage>
</organism>
<dbReference type="GO" id="GO:0003700">
    <property type="term" value="F:DNA-binding transcription factor activity"/>
    <property type="evidence" value="ECO:0007669"/>
    <property type="project" value="TreeGrafter"/>
</dbReference>
<accession>A0A934W750</accession>
<dbReference type="InterPro" id="IPR018490">
    <property type="entry name" value="cNMP-bd_dom_sf"/>
</dbReference>
<dbReference type="EMBL" id="JAEPBG010000003">
    <property type="protein sequence ID" value="MBK4735133.1"/>
    <property type="molecule type" value="Genomic_DNA"/>
</dbReference>
<dbReference type="RefSeq" id="WP_200591886.1">
    <property type="nucleotide sequence ID" value="NZ_JAEPBG010000003.1"/>
</dbReference>
<dbReference type="InterPro" id="IPR000595">
    <property type="entry name" value="cNMP-bd_dom"/>
</dbReference>
<dbReference type="Gene3D" id="1.10.10.10">
    <property type="entry name" value="Winged helix-like DNA-binding domain superfamily/Winged helix DNA-binding domain"/>
    <property type="match status" value="1"/>
</dbReference>
<evidence type="ECO:0000313" key="5">
    <source>
        <dbReference type="EMBL" id="MBK4735133.1"/>
    </source>
</evidence>
<dbReference type="PANTHER" id="PTHR24567:SF74">
    <property type="entry name" value="HTH-TYPE TRANSCRIPTIONAL REGULATOR ARCR"/>
    <property type="match status" value="1"/>
</dbReference>
<evidence type="ECO:0000313" key="6">
    <source>
        <dbReference type="Proteomes" id="UP000622890"/>
    </source>
</evidence>
<dbReference type="GO" id="GO:0003677">
    <property type="term" value="F:DNA binding"/>
    <property type="evidence" value="ECO:0007669"/>
    <property type="project" value="UniProtKB-KW"/>
</dbReference>
<feature type="domain" description="HTH crp-type" evidence="4">
    <location>
        <begin position="152"/>
        <end position="218"/>
    </location>
</feature>
<dbReference type="AlphaFoldDB" id="A0A934W750"/>
<dbReference type="InterPro" id="IPR050397">
    <property type="entry name" value="Env_Response_Regulators"/>
</dbReference>
<proteinExistence type="predicted"/>
<protein>
    <submittedName>
        <fullName evidence="5">Crp/Fnr family transcriptional regulator</fullName>
    </submittedName>
</protein>
<dbReference type="SUPFAM" id="SSF51206">
    <property type="entry name" value="cAMP-binding domain-like"/>
    <property type="match status" value="1"/>
</dbReference>
<dbReference type="Pfam" id="PF13545">
    <property type="entry name" value="HTH_Crp_2"/>
    <property type="match status" value="1"/>
</dbReference>
<evidence type="ECO:0000259" key="4">
    <source>
        <dbReference type="Pfam" id="PF13545"/>
    </source>
</evidence>
<evidence type="ECO:0000256" key="3">
    <source>
        <dbReference type="ARBA" id="ARBA00023163"/>
    </source>
</evidence>